<evidence type="ECO:0008006" key="2">
    <source>
        <dbReference type="Google" id="ProtNLM"/>
    </source>
</evidence>
<dbReference type="EMBL" id="MT143864">
    <property type="protein sequence ID" value="QJB03881.1"/>
    <property type="molecule type" value="Genomic_DNA"/>
</dbReference>
<gene>
    <name evidence="1" type="ORF">MM171B00540_0020</name>
</gene>
<name>A0A6M3M7T2_9ZZZZ</name>
<organism evidence="1">
    <name type="scientific">viral metagenome</name>
    <dbReference type="NCBI Taxonomy" id="1070528"/>
    <lineage>
        <taxon>unclassified sequences</taxon>
        <taxon>metagenomes</taxon>
        <taxon>organismal metagenomes</taxon>
    </lineage>
</organism>
<sequence length="291" mass="33362">MDNYAFMVSASKHYLPGLKALLSSIKKYGGNTAIELYVTPDIDEEVFKEDSELALDASNREIVWSVSEGKDPKVEMIIDRFKVFAERGREYDAVCLLDADMFLTANVDLFFDLAKSGFIVAGSNGMIIDFDKTYQEKAGITLGVDNYPYSKVHTTVPLFLGKKDLDWFMYVYDVWIPGGLDDFLLLNIIGILLGKNQKMICMPPYVFTGIHHWQMKPETAVFEKAGLLLSGTEEQVYMVHGKWWEQGWVEDLWPTMQRYLDVEDMGRMCKKKTEKAISLLKNKFDRYLKGD</sequence>
<evidence type="ECO:0000313" key="1">
    <source>
        <dbReference type="EMBL" id="QJB03881.1"/>
    </source>
</evidence>
<dbReference type="InterPro" id="IPR029044">
    <property type="entry name" value="Nucleotide-diphossugar_trans"/>
</dbReference>
<reference evidence="1" key="1">
    <citation type="submission" date="2020-03" db="EMBL/GenBank/DDBJ databases">
        <title>The deep terrestrial virosphere.</title>
        <authorList>
            <person name="Holmfeldt K."/>
            <person name="Nilsson E."/>
            <person name="Simone D."/>
            <person name="Lopez-Fernandez M."/>
            <person name="Wu X."/>
            <person name="de Brujin I."/>
            <person name="Lundin D."/>
            <person name="Andersson A."/>
            <person name="Bertilsson S."/>
            <person name="Dopson M."/>
        </authorList>
    </citation>
    <scope>NUCLEOTIDE SEQUENCE</scope>
    <source>
        <strain evidence="1">MM171B00540</strain>
    </source>
</reference>
<dbReference type="Gene3D" id="3.90.550.10">
    <property type="entry name" value="Spore Coat Polysaccharide Biosynthesis Protein SpsA, Chain A"/>
    <property type="match status" value="1"/>
</dbReference>
<dbReference type="AlphaFoldDB" id="A0A6M3M7T2"/>
<protein>
    <recommendedName>
        <fullName evidence="2">Glycosyltransferase</fullName>
    </recommendedName>
</protein>
<proteinExistence type="predicted"/>
<accession>A0A6M3M7T2</accession>
<dbReference type="SUPFAM" id="SSF53448">
    <property type="entry name" value="Nucleotide-diphospho-sugar transferases"/>
    <property type="match status" value="1"/>
</dbReference>